<evidence type="ECO:0000313" key="4">
    <source>
        <dbReference type="EMBL" id="WMV08984.1"/>
    </source>
</evidence>
<feature type="domain" description="CCHC-type" evidence="3">
    <location>
        <begin position="98"/>
        <end position="113"/>
    </location>
</feature>
<keyword evidence="5" id="KW-1185">Reference proteome</keyword>
<feature type="compositionally biased region" description="Basic and acidic residues" evidence="2">
    <location>
        <begin position="27"/>
        <end position="36"/>
    </location>
</feature>
<feature type="region of interest" description="Disordered" evidence="2">
    <location>
        <begin position="103"/>
        <end position="149"/>
    </location>
</feature>
<keyword evidence="1" id="KW-0862">Zinc</keyword>
<evidence type="ECO:0000259" key="3">
    <source>
        <dbReference type="PROSITE" id="PS50158"/>
    </source>
</evidence>
<keyword evidence="1" id="KW-0863">Zinc-finger</keyword>
<feature type="compositionally biased region" description="Basic and acidic residues" evidence="2">
    <location>
        <begin position="8"/>
        <end position="20"/>
    </location>
</feature>
<dbReference type="InterPro" id="IPR001878">
    <property type="entry name" value="Znf_CCHC"/>
</dbReference>
<feature type="compositionally biased region" description="Polar residues" evidence="2">
    <location>
        <begin position="38"/>
        <end position="53"/>
    </location>
</feature>
<dbReference type="AlphaFoldDB" id="A0AAF0PPZ6"/>
<feature type="compositionally biased region" description="Polar residues" evidence="2">
    <location>
        <begin position="124"/>
        <end position="137"/>
    </location>
</feature>
<feature type="region of interest" description="Disordered" evidence="2">
    <location>
        <begin position="1"/>
        <end position="20"/>
    </location>
</feature>
<dbReference type="EMBL" id="CP133612">
    <property type="protein sequence ID" value="WMV08984.1"/>
    <property type="molecule type" value="Genomic_DNA"/>
</dbReference>
<dbReference type="GO" id="GO:0008270">
    <property type="term" value="F:zinc ion binding"/>
    <property type="evidence" value="ECO:0007669"/>
    <property type="project" value="UniProtKB-KW"/>
</dbReference>
<proteinExistence type="predicted"/>
<feature type="region of interest" description="Disordered" evidence="2">
    <location>
        <begin position="27"/>
        <end position="79"/>
    </location>
</feature>
<reference evidence="4" key="1">
    <citation type="submission" date="2023-08" db="EMBL/GenBank/DDBJ databases">
        <title>A de novo genome assembly of Solanum verrucosum Schlechtendal, a Mexican diploid species geographically isolated from the other diploid A-genome species in potato relatives.</title>
        <authorList>
            <person name="Hosaka K."/>
        </authorList>
    </citation>
    <scope>NUCLEOTIDE SEQUENCE</scope>
    <source>
        <tissue evidence="4">Young leaves</tissue>
    </source>
</reference>
<name>A0AAF0PPZ6_SOLVR</name>
<sequence length="149" mass="16798">MVYAQQMEEDKLQEEKSREKQRYMMDNDKCFHDGSDGHGNSRNRQKFSGQGFSNAPKYKDEMVSTPRQQGVGNESLWPPCSRCGKKHEGRCLAGREGCFGCGKSGQKMKDCPKARTTRIKGKQVATSGSDESAQQKNRFYALQSGEDQE</sequence>
<evidence type="ECO:0000256" key="1">
    <source>
        <dbReference type="PROSITE-ProRule" id="PRU00047"/>
    </source>
</evidence>
<organism evidence="4 5">
    <name type="scientific">Solanum verrucosum</name>
    <dbReference type="NCBI Taxonomy" id="315347"/>
    <lineage>
        <taxon>Eukaryota</taxon>
        <taxon>Viridiplantae</taxon>
        <taxon>Streptophyta</taxon>
        <taxon>Embryophyta</taxon>
        <taxon>Tracheophyta</taxon>
        <taxon>Spermatophyta</taxon>
        <taxon>Magnoliopsida</taxon>
        <taxon>eudicotyledons</taxon>
        <taxon>Gunneridae</taxon>
        <taxon>Pentapetalae</taxon>
        <taxon>asterids</taxon>
        <taxon>lamiids</taxon>
        <taxon>Solanales</taxon>
        <taxon>Solanaceae</taxon>
        <taxon>Solanoideae</taxon>
        <taxon>Solaneae</taxon>
        <taxon>Solanum</taxon>
    </lineage>
</organism>
<evidence type="ECO:0000313" key="5">
    <source>
        <dbReference type="Proteomes" id="UP001234989"/>
    </source>
</evidence>
<evidence type="ECO:0000256" key="2">
    <source>
        <dbReference type="SAM" id="MobiDB-lite"/>
    </source>
</evidence>
<protein>
    <recommendedName>
        <fullName evidence="3">CCHC-type domain-containing protein</fullName>
    </recommendedName>
</protein>
<dbReference type="Proteomes" id="UP001234989">
    <property type="component" value="Chromosome 1"/>
</dbReference>
<accession>A0AAF0PPZ6</accession>
<dbReference type="GO" id="GO:0003676">
    <property type="term" value="F:nucleic acid binding"/>
    <property type="evidence" value="ECO:0007669"/>
    <property type="project" value="InterPro"/>
</dbReference>
<keyword evidence="1" id="KW-0479">Metal-binding</keyword>
<gene>
    <name evidence="4" type="ORF">MTR67_002369</name>
</gene>
<dbReference type="PROSITE" id="PS50158">
    <property type="entry name" value="ZF_CCHC"/>
    <property type="match status" value="1"/>
</dbReference>